<dbReference type="Pfam" id="PF22770">
    <property type="entry name" value="POP1_C"/>
    <property type="match status" value="1"/>
</dbReference>
<reference evidence="8 9" key="1">
    <citation type="journal article" date="2015" name="Genome Biol. Evol.">
        <title>Phylogenomic analyses indicate that early fungi evolved digesting cell walls of algal ancestors of land plants.</title>
        <authorList>
            <person name="Chang Y."/>
            <person name="Wang S."/>
            <person name="Sekimoto S."/>
            <person name="Aerts A.L."/>
            <person name="Choi C."/>
            <person name="Clum A."/>
            <person name="LaButti K.M."/>
            <person name="Lindquist E.A."/>
            <person name="Yee Ngan C."/>
            <person name="Ohm R.A."/>
            <person name="Salamov A.A."/>
            <person name="Grigoriev I.V."/>
            <person name="Spatafora J.W."/>
            <person name="Berbee M.L."/>
        </authorList>
    </citation>
    <scope>NUCLEOTIDE SEQUENCE [LARGE SCALE GENOMIC DNA]</scope>
    <source>
        <strain evidence="8 9">JEL478</strain>
    </source>
</reference>
<dbReference type="PANTHER" id="PTHR22731">
    <property type="entry name" value="RIBONUCLEASES P/MRP PROTEIN SUBUNIT POP1"/>
    <property type="match status" value="1"/>
</dbReference>
<feature type="domain" description="Pop1 N-terminal" evidence="5">
    <location>
        <begin position="131"/>
        <end position="197"/>
    </location>
</feature>
<evidence type="ECO:0000256" key="3">
    <source>
        <dbReference type="ARBA" id="ARBA00023242"/>
    </source>
</evidence>
<sequence length="864" mass="94518">MEPPSRPSTSGGHPQHSSTSTDTTAPPAVPRTLSATDFASHRAHEIHAMERFLSQNTELKGGLRVFQTIARHLRRRAASWNIKRLPKLVRDRAIKEAEKDPRSKQKVSKRTISRATAIRKSKGISLMEDYKRRAGQEGRRWLETHVWHAKRMHMVHLWGFKLADHPNDKSTKATHRHALHQSFIHDASYTRCVEISGPVDFVVRVVDACADPGAISVGSKRFTGGVRQGATVLYDTGAWPGGLLGPVTFMWRREGGGETEASQATSPNRQLWLFVHPSLLTAILASLHASLALLPPSTPVTVRATPTPLLRFELTGPRSLALLRHILHPVDPSDPLVGPAVDAGWSRPNATAWTVWNDIEGLRSAASLPPGCVLGLSVWDPRLRFPRAMPPRNPLAPSTASALTRLLASWPADAGSSSVWDEQLRTRLADRVPLERDLNARRNQNLVPGTPLAPALGDPIVPVLILQRGMMRSGEQGGRGSREVECGVDLLVPQGWGAAFWKAMSFAGGVAGGLQDRRFLHFEASMPCFPYDFPSSAPYVEWASGIKAHAEELYGRKPPAKRVNYAKNGVRSPFGAEWARLVDRADEADERGLEANLSGGGFWVLETPAVGKVIRNMFEGGEAVTPEAAISALIGVMSAVAAKRGLAVNESGTLEGLERALVRVRVDVVGRGRPEANFFVRSAGRKDYEAVEKDMETFLKRSGAEGKKRFGGGEMGEDVEGFGGESEDESMDDDDDEDDGENEDEDEECDVEMLNGDESDGWDGNQDGSHDEGLGDGGKGKKSIIMARKRENDPLHDRTILGFVTSGQYSYAEGRGRAFACVALRRLFEMQSVNVMEGRRYPNLVLVQSTRSLARRAALLTVCT</sequence>
<evidence type="ECO:0000259" key="5">
    <source>
        <dbReference type="Pfam" id="PF06978"/>
    </source>
</evidence>
<keyword evidence="2" id="KW-0819">tRNA processing</keyword>
<dbReference type="InterPro" id="IPR012590">
    <property type="entry name" value="POPLD_dom"/>
</dbReference>
<feature type="region of interest" description="Disordered" evidence="4">
    <location>
        <begin position="1"/>
        <end position="31"/>
    </location>
</feature>
<dbReference type="GO" id="GO:0000172">
    <property type="term" value="C:ribonuclease MRP complex"/>
    <property type="evidence" value="ECO:0007669"/>
    <property type="project" value="InterPro"/>
</dbReference>
<organism evidence="8 9">
    <name type="scientific">Gonapodya prolifera (strain JEL478)</name>
    <name type="common">Monoblepharis prolifera</name>
    <dbReference type="NCBI Taxonomy" id="1344416"/>
    <lineage>
        <taxon>Eukaryota</taxon>
        <taxon>Fungi</taxon>
        <taxon>Fungi incertae sedis</taxon>
        <taxon>Chytridiomycota</taxon>
        <taxon>Chytridiomycota incertae sedis</taxon>
        <taxon>Monoblepharidomycetes</taxon>
        <taxon>Monoblepharidales</taxon>
        <taxon>Gonapodyaceae</taxon>
        <taxon>Gonapodya</taxon>
    </lineage>
</organism>
<feature type="compositionally biased region" description="Polar residues" evidence="4">
    <location>
        <begin position="7"/>
        <end position="16"/>
    </location>
</feature>
<dbReference type="PANTHER" id="PTHR22731:SF3">
    <property type="entry name" value="RIBONUCLEASES P_MRP PROTEIN SUBUNIT POP1"/>
    <property type="match status" value="1"/>
</dbReference>
<dbReference type="AlphaFoldDB" id="A0A139AQ89"/>
<dbReference type="InterPro" id="IPR055079">
    <property type="entry name" value="POP1_C"/>
</dbReference>
<dbReference type="Pfam" id="PF08170">
    <property type="entry name" value="POPLD"/>
    <property type="match status" value="1"/>
</dbReference>
<dbReference type="InterPro" id="IPR039182">
    <property type="entry name" value="Pop1"/>
</dbReference>
<feature type="region of interest" description="Disordered" evidence="4">
    <location>
        <begin position="705"/>
        <end position="780"/>
    </location>
</feature>
<dbReference type="GO" id="GO:0001682">
    <property type="term" value="P:tRNA 5'-leader removal"/>
    <property type="evidence" value="ECO:0007669"/>
    <property type="project" value="InterPro"/>
</dbReference>
<dbReference type="Proteomes" id="UP000070544">
    <property type="component" value="Unassembled WGS sequence"/>
</dbReference>
<feature type="domain" description="POPLD" evidence="6">
    <location>
        <begin position="487"/>
        <end position="578"/>
    </location>
</feature>
<evidence type="ECO:0000256" key="1">
    <source>
        <dbReference type="ARBA" id="ARBA00004123"/>
    </source>
</evidence>
<feature type="compositionally biased region" description="Acidic residues" evidence="4">
    <location>
        <begin position="715"/>
        <end position="761"/>
    </location>
</feature>
<evidence type="ECO:0000256" key="2">
    <source>
        <dbReference type="ARBA" id="ARBA00022694"/>
    </source>
</evidence>
<dbReference type="GO" id="GO:0005655">
    <property type="term" value="C:nucleolar ribonuclease P complex"/>
    <property type="evidence" value="ECO:0007669"/>
    <property type="project" value="InterPro"/>
</dbReference>
<feature type="domain" description="POP1 C-terminal" evidence="7">
    <location>
        <begin position="796"/>
        <end position="863"/>
    </location>
</feature>
<evidence type="ECO:0000259" key="6">
    <source>
        <dbReference type="Pfam" id="PF08170"/>
    </source>
</evidence>
<dbReference type="Pfam" id="PF06978">
    <property type="entry name" value="POP1_N"/>
    <property type="match status" value="2"/>
</dbReference>
<keyword evidence="9" id="KW-1185">Reference proteome</keyword>
<protein>
    <submittedName>
        <fullName evidence="8">POP1-domain-containing protein</fullName>
    </submittedName>
</protein>
<evidence type="ECO:0000256" key="4">
    <source>
        <dbReference type="SAM" id="MobiDB-lite"/>
    </source>
</evidence>
<evidence type="ECO:0000313" key="8">
    <source>
        <dbReference type="EMBL" id="KXS18909.1"/>
    </source>
</evidence>
<name>A0A139AQ89_GONPJ</name>
<keyword evidence="3" id="KW-0539">Nucleus</keyword>
<comment type="subcellular location">
    <subcellularLocation>
        <location evidence="1">Nucleus</location>
    </subcellularLocation>
</comment>
<evidence type="ECO:0000259" key="7">
    <source>
        <dbReference type="Pfam" id="PF22770"/>
    </source>
</evidence>
<dbReference type="InterPro" id="IPR009723">
    <property type="entry name" value="Pop1_N"/>
</dbReference>
<feature type="domain" description="Pop1 N-terminal" evidence="5">
    <location>
        <begin position="38"/>
        <end position="120"/>
    </location>
</feature>
<accession>A0A139AQ89</accession>
<dbReference type="EMBL" id="KQ965740">
    <property type="protein sequence ID" value="KXS18909.1"/>
    <property type="molecule type" value="Genomic_DNA"/>
</dbReference>
<proteinExistence type="predicted"/>
<dbReference type="OrthoDB" id="442863at2759"/>
<evidence type="ECO:0000313" key="9">
    <source>
        <dbReference type="Proteomes" id="UP000070544"/>
    </source>
</evidence>
<dbReference type="STRING" id="1344416.A0A139AQ89"/>
<gene>
    <name evidence="8" type="ORF">M427DRAFT_67507</name>
</gene>